<keyword evidence="2" id="KW-0560">Oxidoreductase</keyword>
<dbReference type="InterPro" id="IPR037062">
    <property type="entry name" value="Malic_N_dom_sf"/>
</dbReference>
<dbReference type="SUPFAM" id="SSF53223">
    <property type="entry name" value="Aminoacid dehydrogenase-like, N-terminal domain"/>
    <property type="match status" value="1"/>
</dbReference>
<dbReference type="InterPro" id="IPR012301">
    <property type="entry name" value="Malic_N_dom"/>
</dbReference>
<evidence type="ECO:0000313" key="5">
    <source>
        <dbReference type="Proteomes" id="UP000734854"/>
    </source>
</evidence>
<dbReference type="SMART" id="SM01274">
    <property type="entry name" value="malic"/>
    <property type="match status" value="1"/>
</dbReference>
<feature type="domain" description="Malic enzyme N-terminal" evidence="3">
    <location>
        <begin position="29"/>
        <end position="127"/>
    </location>
</feature>
<dbReference type="AlphaFoldDB" id="A0A8J5HNV6"/>
<protein>
    <recommendedName>
        <fullName evidence="3">Malic enzyme N-terminal domain-containing protein</fullName>
    </recommendedName>
</protein>
<dbReference type="EMBL" id="JACMSC010000003">
    <property type="protein sequence ID" value="KAG6528090.1"/>
    <property type="molecule type" value="Genomic_DNA"/>
</dbReference>
<dbReference type="InterPro" id="IPR046346">
    <property type="entry name" value="Aminoacid_DH-like_N_sf"/>
</dbReference>
<evidence type="ECO:0000256" key="1">
    <source>
        <dbReference type="ARBA" id="ARBA00001946"/>
    </source>
</evidence>
<dbReference type="PANTHER" id="PTHR23406">
    <property type="entry name" value="MALIC ENZYME-RELATED"/>
    <property type="match status" value="1"/>
</dbReference>
<dbReference type="Proteomes" id="UP000734854">
    <property type="component" value="Unassembled WGS sequence"/>
</dbReference>
<evidence type="ECO:0000256" key="2">
    <source>
        <dbReference type="ARBA" id="ARBA00023002"/>
    </source>
</evidence>
<comment type="cofactor">
    <cofactor evidence="1">
        <name>Mg(2+)</name>
        <dbReference type="ChEBI" id="CHEBI:18420"/>
    </cofactor>
</comment>
<dbReference type="GO" id="GO:0006108">
    <property type="term" value="P:malate metabolic process"/>
    <property type="evidence" value="ECO:0007669"/>
    <property type="project" value="TreeGrafter"/>
</dbReference>
<gene>
    <name evidence="4" type="ORF">ZIOFF_010239</name>
</gene>
<organism evidence="4 5">
    <name type="scientific">Zingiber officinale</name>
    <name type="common">Ginger</name>
    <name type="synonym">Amomum zingiber</name>
    <dbReference type="NCBI Taxonomy" id="94328"/>
    <lineage>
        <taxon>Eukaryota</taxon>
        <taxon>Viridiplantae</taxon>
        <taxon>Streptophyta</taxon>
        <taxon>Embryophyta</taxon>
        <taxon>Tracheophyta</taxon>
        <taxon>Spermatophyta</taxon>
        <taxon>Magnoliopsida</taxon>
        <taxon>Liliopsida</taxon>
        <taxon>Zingiberales</taxon>
        <taxon>Zingiberaceae</taxon>
        <taxon>Zingiber</taxon>
    </lineage>
</organism>
<dbReference type="PANTHER" id="PTHR23406:SF32">
    <property type="entry name" value="NADP-DEPENDENT MALIC ENZYME"/>
    <property type="match status" value="1"/>
</dbReference>
<sequence>MVRFPSGDLVGDGPLGLSSSLPWLLRKPSSSSQILQRMKLLAAGDPSRPFKWLFEFPVVDMIVVTDGSRLLGLGDLGVQGIGIAIGKLDLYVATAGINPQRYGLGSKKVIMNIVCNNGPNILMQFDDNDGGGPNILIWINGGGYSNAV</sequence>
<proteinExistence type="predicted"/>
<dbReference type="Pfam" id="PF00390">
    <property type="entry name" value="malic"/>
    <property type="match status" value="1"/>
</dbReference>
<dbReference type="GO" id="GO:0004471">
    <property type="term" value="F:malate dehydrogenase (decarboxylating) (NAD+) activity"/>
    <property type="evidence" value="ECO:0007669"/>
    <property type="project" value="TreeGrafter"/>
</dbReference>
<reference evidence="4 5" key="1">
    <citation type="submission" date="2020-08" db="EMBL/GenBank/DDBJ databases">
        <title>Plant Genome Project.</title>
        <authorList>
            <person name="Zhang R.-G."/>
        </authorList>
    </citation>
    <scope>NUCLEOTIDE SEQUENCE [LARGE SCALE GENOMIC DNA]</scope>
    <source>
        <tissue evidence="4">Rhizome</tissue>
    </source>
</reference>
<keyword evidence="5" id="KW-1185">Reference proteome</keyword>
<accession>A0A8J5HNV6</accession>
<comment type="caution">
    <text evidence="4">The sequence shown here is derived from an EMBL/GenBank/DDBJ whole genome shotgun (WGS) entry which is preliminary data.</text>
</comment>
<dbReference type="GO" id="GO:0005739">
    <property type="term" value="C:mitochondrion"/>
    <property type="evidence" value="ECO:0007669"/>
    <property type="project" value="TreeGrafter"/>
</dbReference>
<name>A0A8J5HNV6_ZINOF</name>
<evidence type="ECO:0000313" key="4">
    <source>
        <dbReference type="EMBL" id="KAG6528090.1"/>
    </source>
</evidence>
<evidence type="ECO:0000259" key="3">
    <source>
        <dbReference type="SMART" id="SM01274"/>
    </source>
</evidence>
<dbReference type="Gene3D" id="3.40.50.10380">
    <property type="entry name" value="Malic enzyme, N-terminal domain"/>
    <property type="match status" value="1"/>
</dbReference>